<evidence type="ECO:0000256" key="1">
    <source>
        <dbReference type="ARBA" id="ARBA00004141"/>
    </source>
</evidence>
<dbReference type="InterPro" id="IPR011701">
    <property type="entry name" value="MFS"/>
</dbReference>
<keyword evidence="3" id="KW-0813">Transport</keyword>
<dbReference type="InterPro" id="IPR036259">
    <property type="entry name" value="MFS_trans_sf"/>
</dbReference>
<evidence type="ECO:0000259" key="9">
    <source>
        <dbReference type="PROSITE" id="PS50850"/>
    </source>
</evidence>
<feature type="region of interest" description="Disordered" evidence="7">
    <location>
        <begin position="273"/>
        <end position="304"/>
    </location>
</feature>
<evidence type="ECO:0000256" key="2">
    <source>
        <dbReference type="ARBA" id="ARBA00008335"/>
    </source>
</evidence>
<dbReference type="Pfam" id="PF07690">
    <property type="entry name" value="MFS_1"/>
    <property type="match status" value="1"/>
</dbReference>
<dbReference type="AlphaFoldDB" id="A0AAJ6QFF9"/>
<evidence type="ECO:0000256" key="8">
    <source>
        <dbReference type="SAM" id="Phobius"/>
    </source>
</evidence>
<evidence type="ECO:0000256" key="4">
    <source>
        <dbReference type="ARBA" id="ARBA00022692"/>
    </source>
</evidence>
<reference evidence="10" key="2">
    <citation type="submission" date="2025-08" db="UniProtKB">
        <authorList>
            <consortium name="RefSeq"/>
        </authorList>
    </citation>
    <scope>IDENTIFICATION</scope>
</reference>
<feature type="transmembrane region" description="Helical" evidence="8">
    <location>
        <begin position="335"/>
        <end position="356"/>
    </location>
</feature>
<evidence type="ECO:0000313" key="10">
    <source>
        <dbReference type="RefSeq" id="XP_001395183.3"/>
    </source>
</evidence>
<feature type="region of interest" description="Disordered" evidence="7">
    <location>
        <begin position="1"/>
        <end position="25"/>
    </location>
</feature>
<dbReference type="Gene3D" id="1.20.1250.20">
    <property type="entry name" value="MFS general substrate transporter like domains"/>
    <property type="match status" value="1"/>
</dbReference>
<feature type="transmembrane region" description="Helical" evidence="8">
    <location>
        <begin position="410"/>
        <end position="428"/>
    </location>
</feature>
<protein>
    <recommendedName>
        <fullName evidence="9">Major facilitator superfamily (MFS) profile domain-containing protein</fullName>
    </recommendedName>
</protein>
<feature type="transmembrane region" description="Helical" evidence="8">
    <location>
        <begin position="220"/>
        <end position="244"/>
    </location>
</feature>
<comment type="subcellular location">
    <subcellularLocation>
        <location evidence="1">Membrane</location>
        <topology evidence="1">Multi-pass membrane protein</topology>
    </subcellularLocation>
</comment>
<dbReference type="VEuPathDB" id="FungiDB:An12g00940"/>
<evidence type="ECO:0000256" key="7">
    <source>
        <dbReference type="SAM" id="MobiDB-lite"/>
    </source>
</evidence>
<feature type="transmembrane region" description="Helical" evidence="8">
    <location>
        <begin position="56"/>
        <end position="83"/>
    </location>
</feature>
<dbReference type="CDD" id="cd17316">
    <property type="entry name" value="MFS_SV2_like"/>
    <property type="match status" value="1"/>
</dbReference>
<dbReference type="RefSeq" id="XP_001395183.3">
    <property type="nucleotide sequence ID" value="XM_001395146.3"/>
</dbReference>
<evidence type="ECO:0000256" key="6">
    <source>
        <dbReference type="ARBA" id="ARBA00023136"/>
    </source>
</evidence>
<dbReference type="GO" id="GO:0016020">
    <property type="term" value="C:membrane"/>
    <property type="evidence" value="ECO:0007669"/>
    <property type="project" value="UniProtKB-SubCell"/>
</dbReference>
<comment type="similarity">
    <text evidence="2">Belongs to the major facilitator superfamily.</text>
</comment>
<accession>A0AAJ6QFF9</accession>
<feature type="transmembrane region" description="Helical" evidence="8">
    <location>
        <begin position="496"/>
        <end position="517"/>
    </location>
</feature>
<dbReference type="PROSITE" id="PS50850">
    <property type="entry name" value="MFS"/>
    <property type="match status" value="1"/>
</dbReference>
<feature type="transmembrane region" description="Helical" evidence="8">
    <location>
        <begin position="468"/>
        <end position="490"/>
    </location>
</feature>
<sequence length="584" mass="63165">MTGASKPDESEPVLSTLEGASNPPTPNAAAAAYRYKADLLNRAIQDIGMGRYQWQLFGVIGFGWASDNLWPIVTSLILVPVSYEFHVAQPPLLSLAQNIGLLAGSLFWGFTCDLFGRRWAFNLTIAITAIFGLVAAGSPSFAAVGVFAALWSFGVGGNLPVDSAIFLEFLPGSHQYLLTVLSINWALAQLLANLVAWPLIGEMTCASADHCTKASNMGWRYFLIVMGGLALFMCLARCLFFTLYESPKYLMGKGRHEESVAVVHEVARRNGTSSSLSIDDLQDDGPISSSTETTTTPTRTSPNNEALSALDHLRMRLEPLSAPYVRALFRTPRRAWSTTLMILIWALVGLGFPLYNNFLPYLQQMRGIQFGDGSTYITYRNSLIIAAVGVPGSLVGGVMVEMPRLGRKGTLCLATLSTGAFLLASTTASTSGGLLGWNCAYSFTSSLLYAVLYAYTPEIFETQYRGTGNALVAGANRIGGILAPIIALVSNMETAVPVYISGGMFVVAGLLVVLVPWGTKCIFTAIDTTDILVSTTRNYSDSTPSENWKYRRLTAQTETLRANLGTDRCITWTACTYAHAHAMK</sequence>
<evidence type="ECO:0000256" key="5">
    <source>
        <dbReference type="ARBA" id="ARBA00022989"/>
    </source>
</evidence>
<evidence type="ECO:0000256" key="3">
    <source>
        <dbReference type="ARBA" id="ARBA00022448"/>
    </source>
</evidence>
<dbReference type="FunFam" id="1.20.1250.20:FF:000171">
    <property type="entry name" value="MFS general substrate transporter"/>
    <property type="match status" value="1"/>
</dbReference>
<feature type="transmembrane region" description="Helical" evidence="8">
    <location>
        <begin position="95"/>
        <end position="116"/>
    </location>
</feature>
<keyword evidence="4 8" id="KW-0812">Transmembrane</keyword>
<keyword evidence="5 8" id="KW-1133">Transmembrane helix</keyword>
<feature type="transmembrane region" description="Helical" evidence="8">
    <location>
        <begin position="376"/>
        <end position="398"/>
    </location>
</feature>
<dbReference type="PANTHER" id="PTHR23511:SF12">
    <property type="entry name" value="TRANSPORTER, PUTATIVE (AFU_ORTHOLOGUE AFUA_7G01740)-RELATED"/>
    <property type="match status" value="1"/>
</dbReference>
<keyword evidence="6 8" id="KW-0472">Membrane</keyword>
<proteinExistence type="inferred from homology"/>
<feature type="transmembrane region" description="Helical" evidence="8">
    <location>
        <begin position="148"/>
        <end position="169"/>
    </location>
</feature>
<feature type="domain" description="Major facilitator superfamily (MFS) profile" evidence="9">
    <location>
        <begin position="51"/>
        <end position="520"/>
    </location>
</feature>
<reference evidence="10" key="1">
    <citation type="submission" date="2025-02" db="EMBL/GenBank/DDBJ databases">
        <authorList>
            <consortium name="NCBI Genome Project"/>
        </authorList>
    </citation>
    <scope>NUCLEOTIDE SEQUENCE</scope>
</reference>
<feature type="transmembrane region" description="Helical" evidence="8">
    <location>
        <begin position="123"/>
        <end position="142"/>
    </location>
</feature>
<gene>
    <name evidence="10" type="ORF">An12g00940</name>
</gene>
<dbReference type="InterPro" id="IPR020846">
    <property type="entry name" value="MFS_dom"/>
</dbReference>
<feature type="transmembrane region" description="Helical" evidence="8">
    <location>
        <begin position="176"/>
        <end position="200"/>
    </location>
</feature>
<dbReference type="GeneID" id="4985444"/>
<organism evidence="10">
    <name type="scientific">Aspergillus niger</name>
    <dbReference type="NCBI Taxonomy" id="5061"/>
    <lineage>
        <taxon>Eukaryota</taxon>
        <taxon>Fungi</taxon>
        <taxon>Dikarya</taxon>
        <taxon>Ascomycota</taxon>
        <taxon>Pezizomycotina</taxon>
        <taxon>Eurotiomycetes</taxon>
        <taxon>Eurotiomycetidae</taxon>
        <taxon>Eurotiales</taxon>
        <taxon>Aspergillaceae</taxon>
        <taxon>Aspergillus</taxon>
        <taxon>Aspergillus subgen. Circumdati</taxon>
    </lineage>
</organism>
<dbReference type="PANTHER" id="PTHR23511">
    <property type="entry name" value="SYNAPTIC VESICLE GLYCOPROTEIN 2"/>
    <property type="match status" value="1"/>
</dbReference>
<feature type="compositionally biased region" description="Low complexity" evidence="7">
    <location>
        <begin position="288"/>
        <end position="304"/>
    </location>
</feature>
<name>A0AAJ6QFF9_ASPNG</name>
<dbReference type="SUPFAM" id="SSF103473">
    <property type="entry name" value="MFS general substrate transporter"/>
    <property type="match status" value="1"/>
</dbReference>
<feature type="transmembrane region" description="Helical" evidence="8">
    <location>
        <begin position="434"/>
        <end position="456"/>
    </location>
</feature>
<dbReference type="KEGG" id="ang:An12g00940"/>